<dbReference type="Proteomes" id="UP000784294">
    <property type="component" value="Unassembled WGS sequence"/>
</dbReference>
<name>A0A3S5C677_9PLAT</name>
<dbReference type="AlphaFoldDB" id="A0A3S5C677"/>
<protein>
    <submittedName>
        <fullName evidence="1">Uncharacterized protein</fullName>
    </submittedName>
</protein>
<accession>A0A3S5C677</accession>
<evidence type="ECO:0000313" key="1">
    <source>
        <dbReference type="EMBL" id="VEL37981.1"/>
    </source>
</evidence>
<proteinExistence type="predicted"/>
<comment type="caution">
    <text evidence="1">The sequence shown here is derived from an EMBL/GenBank/DDBJ whole genome shotgun (WGS) entry which is preliminary data.</text>
</comment>
<sequence>MLHYQCTGSSPAGGVDETSLNEVATAAYSCLDVNSIRKAALCEISRIMVSTHIMVGLAVHFCLDENTFCEE</sequence>
<keyword evidence="2" id="KW-1185">Reference proteome</keyword>
<reference evidence="1" key="1">
    <citation type="submission" date="2018-11" db="EMBL/GenBank/DDBJ databases">
        <authorList>
            <consortium name="Pathogen Informatics"/>
        </authorList>
    </citation>
    <scope>NUCLEOTIDE SEQUENCE</scope>
</reference>
<dbReference type="EMBL" id="CAAALY010256511">
    <property type="protein sequence ID" value="VEL37981.1"/>
    <property type="molecule type" value="Genomic_DNA"/>
</dbReference>
<organism evidence="1 2">
    <name type="scientific">Protopolystoma xenopodis</name>
    <dbReference type="NCBI Taxonomy" id="117903"/>
    <lineage>
        <taxon>Eukaryota</taxon>
        <taxon>Metazoa</taxon>
        <taxon>Spiralia</taxon>
        <taxon>Lophotrochozoa</taxon>
        <taxon>Platyhelminthes</taxon>
        <taxon>Monogenea</taxon>
        <taxon>Polyopisthocotylea</taxon>
        <taxon>Polystomatidea</taxon>
        <taxon>Polystomatidae</taxon>
        <taxon>Protopolystoma</taxon>
    </lineage>
</organism>
<evidence type="ECO:0000313" key="2">
    <source>
        <dbReference type="Proteomes" id="UP000784294"/>
    </source>
</evidence>
<gene>
    <name evidence="1" type="ORF">PXEA_LOCUS31421</name>
</gene>